<reference evidence="2" key="1">
    <citation type="submission" date="2022-01" db="EMBL/GenBank/DDBJ databases">
        <authorList>
            <person name="Karlyshev A.V."/>
            <person name="Jaspars M."/>
        </authorList>
    </citation>
    <scope>NUCLEOTIDE SEQUENCE</scope>
    <source>
        <strain evidence="2">AGSA3-2</strain>
    </source>
</reference>
<dbReference type="InterPro" id="IPR027417">
    <property type="entry name" value="P-loop_NTPase"/>
</dbReference>
<dbReference type="Proteomes" id="UP001107961">
    <property type="component" value="Unassembled WGS sequence"/>
</dbReference>
<dbReference type="PANTHER" id="PTHR42759:SF1">
    <property type="entry name" value="MAGNESIUM-CHELATASE SUBUNIT CHLD"/>
    <property type="match status" value="1"/>
</dbReference>
<keyword evidence="3" id="KW-1185">Reference proteome</keyword>
<dbReference type="SMART" id="SM00382">
    <property type="entry name" value="AAA"/>
    <property type="match status" value="1"/>
</dbReference>
<sequence length="317" mass="36249">MDNREQTLMKTRIDSVDDVIASFARQGYICDQRTALAVYLAAQLQKPILVEGPPGVGKTELAKSAAAFLEAPLIRLQCYEGLDESRALYEWKYGKQLLYTQLLRDKLSSLLSDTENLEQGMARLGDLGDAFYSDTFLEPRPLLRALRAEEPVVLLIDEIDKADQEFEAFLLELLSDFQISIPELGTVRARHRPLVFLTSNDQRELSDALKRRCLHLYIPYPEPDLERRIVAERVPELGDRLREQLVSFIQHLREQDMKKLPAISETLDWARALVLLHADSLEPELVEQTLTLILKNEQDVTLARGLLPHWFSKQRAG</sequence>
<dbReference type="Pfam" id="PF07728">
    <property type="entry name" value="AAA_5"/>
    <property type="match status" value="1"/>
</dbReference>
<dbReference type="InterPro" id="IPR050764">
    <property type="entry name" value="CbbQ/NirQ/NorQ/GpvN"/>
</dbReference>
<feature type="domain" description="AAA+ ATPase" evidence="1">
    <location>
        <begin position="44"/>
        <end position="222"/>
    </location>
</feature>
<evidence type="ECO:0000259" key="1">
    <source>
        <dbReference type="SMART" id="SM00382"/>
    </source>
</evidence>
<evidence type="ECO:0000313" key="2">
    <source>
        <dbReference type="EMBL" id="MCE7509887.1"/>
    </source>
</evidence>
<proteinExistence type="predicted"/>
<organism evidence="2 3">
    <name type="scientific">Alloalcanivorax xenomutans</name>
    <dbReference type="NCBI Taxonomy" id="1094342"/>
    <lineage>
        <taxon>Bacteria</taxon>
        <taxon>Pseudomonadati</taxon>
        <taxon>Pseudomonadota</taxon>
        <taxon>Gammaproteobacteria</taxon>
        <taxon>Oceanospirillales</taxon>
        <taxon>Alcanivoracaceae</taxon>
        <taxon>Alloalcanivorax</taxon>
    </lineage>
</organism>
<gene>
    <name evidence="2" type="ORF">LZG35_14710</name>
</gene>
<dbReference type="SUPFAM" id="SSF52540">
    <property type="entry name" value="P-loop containing nucleoside triphosphate hydrolases"/>
    <property type="match status" value="1"/>
</dbReference>
<dbReference type="InterPro" id="IPR003593">
    <property type="entry name" value="AAA+_ATPase"/>
</dbReference>
<dbReference type="AlphaFoldDB" id="A0A9Q3W7Q9"/>
<name>A0A9Q3W7Q9_9GAMM</name>
<dbReference type="InterPro" id="IPR011704">
    <property type="entry name" value="ATPase_dyneun-rel_AAA"/>
</dbReference>
<protein>
    <submittedName>
        <fullName evidence="2">MoxR family ATPase</fullName>
    </submittedName>
</protein>
<dbReference type="EMBL" id="JAJVKT010000018">
    <property type="protein sequence ID" value="MCE7509887.1"/>
    <property type="molecule type" value="Genomic_DNA"/>
</dbReference>
<dbReference type="Gene3D" id="3.40.50.300">
    <property type="entry name" value="P-loop containing nucleotide triphosphate hydrolases"/>
    <property type="match status" value="1"/>
</dbReference>
<dbReference type="PANTHER" id="PTHR42759">
    <property type="entry name" value="MOXR FAMILY PROTEIN"/>
    <property type="match status" value="1"/>
</dbReference>
<dbReference type="GO" id="GO:0005524">
    <property type="term" value="F:ATP binding"/>
    <property type="evidence" value="ECO:0007669"/>
    <property type="project" value="InterPro"/>
</dbReference>
<accession>A0A9Q3W7Q9</accession>
<comment type="caution">
    <text evidence="2">The sequence shown here is derived from an EMBL/GenBank/DDBJ whole genome shotgun (WGS) entry which is preliminary data.</text>
</comment>
<evidence type="ECO:0000313" key="3">
    <source>
        <dbReference type="Proteomes" id="UP001107961"/>
    </source>
</evidence>
<dbReference type="GO" id="GO:0016887">
    <property type="term" value="F:ATP hydrolysis activity"/>
    <property type="evidence" value="ECO:0007669"/>
    <property type="project" value="InterPro"/>
</dbReference>
<dbReference type="CDD" id="cd00009">
    <property type="entry name" value="AAA"/>
    <property type="match status" value="1"/>
</dbReference>